<dbReference type="InterPro" id="IPR036249">
    <property type="entry name" value="Thioredoxin-like_sf"/>
</dbReference>
<dbReference type="EMBL" id="VFWZ01000001">
    <property type="protein sequence ID" value="TPN88897.1"/>
    <property type="molecule type" value="Genomic_DNA"/>
</dbReference>
<dbReference type="Gene3D" id="3.40.30.10">
    <property type="entry name" value="Glutaredoxin"/>
    <property type="match status" value="1"/>
</dbReference>
<dbReference type="InterPro" id="IPR013766">
    <property type="entry name" value="Thioredoxin_domain"/>
</dbReference>
<name>A0A504JDE8_9FLAO</name>
<dbReference type="OrthoDB" id="981626at2"/>
<dbReference type="Proteomes" id="UP000315540">
    <property type="component" value="Unassembled WGS sequence"/>
</dbReference>
<dbReference type="PROSITE" id="PS51352">
    <property type="entry name" value="THIOREDOXIN_2"/>
    <property type="match status" value="1"/>
</dbReference>
<protein>
    <submittedName>
        <fullName evidence="3">Thioredoxin family protein</fullName>
    </submittedName>
</protein>
<reference evidence="3 4" key="1">
    <citation type="submission" date="2019-06" db="EMBL/GenBank/DDBJ databases">
        <authorList>
            <person name="Meng X."/>
        </authorList>
    </citation>
    <scope>NUCLEOTIDE SEQUENCE [LARGE SCALE GENOMIC DNA]</scope>
    <source>
        <strain evidence="3 4">M625</strain>
    </source>
</reference>
<accession>A0A504JDE8</accession>
<dbReference type="Pfam" id="PF13899">
    <property type="entry name" value="Thioredoxin_7"/>
    <property type="match status" value="1"/>
</dbReference>
<dbReference type="AlphaFoldDB" id="A0A504JDE8"/>
<sequence>MNKIAPLLLVCFTILISSKSFAQDWKYDFDEAIALANKKDQKIVLFFTGSDWCPPCIKLERNILSSEKFDAFADQKYVWLKADFPKRKKNRISKVQKEKNERLAAKYNKRMVFPAILILNKKGVVLGATGYRRDLDVDGYISLLTSFDSFDSFDL</sequence>
<organism evidence="3 4">
    <name type="scientific">Aquimarina algicola</name>
    <dbReference type="NCBI Taxonomy" id="2589995"/>
    <lineage>
        <taxon>Bacteria</taxon>
        <taxon>Pseudomonadati</taxon>
        <taxon>Bacteroidota</taxon>
        <taxon>Flavobacteriia</taxon>
        <taxon>Flavobacteriales</taxon>
        <taxon>Flavobacteriaceae</taxon>
        <taxon>Aquimarina</taxon>
    </lineage>
</organism>
<evidence type="ECO:0000313" key="3">
    <source>
        <dbReference type="EMBL" id="TPN88897.1"/>
    </source>
</evidence>
<evidence type="ECO:0000313" key="4">
    <source>
        <dbReference type="Proteomes" id="UP000315540"/>
    </source>
</evidence>
<evidence type="ECO:0000259" key="2">
    <source>
        <dbReference type="PROSITE" id="PS51352"/>
    </source>
</evidence>
<gene>
    <name evidence="3" type="ORF">FHK87_01390</name>
</gene>
<dbReference type="SUPFAM" id="SSF52833">
    <property type="entry name" value="Thioredoxin-like"/>
    <property type="match status" value="1"/>
</dbReference>
<keyword evidence="4" id="KW-1185">Reference proteome</keyword>
<comment type="caution">
    <text evidence="3">The sequence shown here is derived from an EMBL/GenBank/DDBJ whole genome shotgun (WGS) entry which is preliminary data.</text>
</comment>
<keyword evidence="1" id="KW-0732">Signal</keyword>
<feature type="chain" id="PRO_5021477210" evidence="1">
    <location>
        <begin position="23"/>
        <end position="155"/>
    </location>
</feature>
<feature type="signal peptide" evidence="1">
    <location>
        <begin position="1"/>
        <end position="22"/>
    </location>
</feature>
<dbReference type="RefSeq" id="WP_140588894.1">
    <property type="nucleotide sequence ID" value="NZ_VFWZ01000001.1"/>
</dbReference>
<feature type="domain" description="Thioredoxin" evidence="2">
    <location>
        <begin position="1"/>
        <end position="149"/>
    </location>
</feature>
<evidence type="ECO:0000256" key="1">
    <source>
        <dbReference type="SAM" id="SignalP"/>
    </source>
</evidence>
<proteinExistence type="predicted"/>